<dbReference type="AlphaFoldDB" id="A0A9E7EJT8"/>
<accession>A0A9E7EJT8</accession>
<dbReference type="PANTHER" id="PTHR33727:SF5">
    <property type="entry name" value="PROTEIN, PUTATIVE (DUF3317)-RELATED"/>
    <property type="match status" value="1"/>
</dbReference>
<dbReference type="GO" id="GO:0005789">
    <property type="term" value="C:endoplasmic reticulum membrane"/>
    <property type="evidence" value="ECO:0007669"/>
    <property type="project" value="UniProtKB-SubCell"/>
</dbReference>
<sequence>MNWLSRKVFMYKVTFGLYVLEWWEQCLFNLFLLFLIWIIFRLTINSLSVLYQLAERFLEAKKDKICHGAFHLQTIVPHHYALDGCPHLTLSCGIIVCLLQLFELNILCWWKICNHRDVDLLKMVVLEQKQKVVVLANHVMMCPQDFGLQLLCKSIPNKDLDCASGYISIKEIYRFGDC</sequence>
<keyword evidence="3" id="KW-0256">Endoplasmic reticulum</keyword>
<name>A0A9E7EJT8_9LILI</name>
<feature type="transmembrane region" description="Helical" evidence="6">
    <location>
        <begin position="27"/>
        <end position="54"/>
    </location>
</feature>
<keyword evidence="5 6" id="KW-0472">Membrane</keyword>
<evidence type="ECO:0000256" key="6">
    <source>
        <dbReference type="SAM" id="Phobius"/>
    </source>
</evidence>
<evidence type="ECO:0000256" key="4">
    <source>
        <dbReference type="ARBA" id="ARBA00022989"/>
    </source>
</evidence>
<keyword evidence="8" id="KW-1185">Reference proteome</keyword>
<keyword evidence="4 6" id="KW-1133">Transmembrane helix</keyword>
<dbReference type="EMBL" id="CP097503">
    <property type="protein sequence ID" value="URD78744.1"/>
    <property type="molecule type" value="Genomic_DNA"/>
</dbReference>
<dbReference type="PANTHER" id="PTHR33727">
    <property type="entry name" value="OS07G0446900 PROTEIN"/>
    <property type="match status" value="1"/>
</dbReference>
<reference evidence="7" key="1">
    <citation type="submission" date="2022-05" db="EMBL/GenBank/DDBJ databases">
        <title>The Musa troglodytarum L. genome provides insights into the mechanism of non-climacteric behaviour and enrichment of carotenoids.</title>
        <authorList>
            <person name="Wang J."/>
        </authorList>
    </citation>
    <scope>NUCLEOTIDE SEQUENCE</scope>
    <source>
        <tissue evidence="7">Leaf</tissue>
    </source>
</reference>
<keyword evidence="2 6" id="KW-0812">Transmembrane</keyword>
<evidence type="ECO:0000256" key="5">
    <source>
        <dbReference type="ARBA" id="ARBA00023136"/>
    </source>
</evidence>
<dbReference type="Pfam" id="PF11779">
    <property type="entry name" value="SPT_ssu-like"/>
    <property type="match status" value="1"/>
</dbReference>
<protein>
    <submittedName>
        <fullName evidence="7">Uncharacterized protein</fullName>
    </submittedName>
</protein>
<dbReference type="InterPro" id="IPR024512">
    <property type="entry name" value="Ser_palmitoyltrfase_ssu-like"/>
</dbReference>
<evidence type="ECO:0000313" key="8">
    <source>
        <dbReference type="Proteomes" id="UP001055439"/>
    </source>
</evidence>
<comment type="subcellular location">
    <subcellularLocation>
        <location evidence="1">Endoplasmic reticulum membrane</location>
        <topology evidence="1">Multi-pass membrane protein</topology>
    </subcellularLocation>
</comment>
<evidence type="ECO:0000256" key="1">
    <source>
        <dbReference type="ARBA" id="ARBA00004477"/>
    </source>
</evidence>
<gene>
    <name evidence="7" type="ORF">MUK42_05462</name>
</gene>
<dbReference type="Proteomes" id="UP001055439">
    <property type="component" value="Chromosome 10"/>
</dbReference>
<evidence type="ECO:0000313" key="7">
    <source>
        <dbReference type="EMBL" id="URD78744.1"/>
    </source>
</evidence>
<evidence type="ECO:0000256" key="3">
    <source>
        <dbReference type="ARBA" id="ARBA00022824"/>
    </source>
</evidence>
<organism evidence="7 8">
    <name type="scientific">Musa troglodytarum</name>
    <name type="common">fe'i banana</name>
    <dbReference type="NCBI Taxonomy" id="320322"/>
    <lineage>
        <taxon>Eukaryota</taxon>
        <taxon>Viridiplantae</taxon>
        <taxon>Streptophyta</taxon>
        <taxon>Embryophyta</taxon>
        <taxon>Tracheophyta</taxon>
        <taxon>Spermatophyta</taxon>
        <taxon>Magnoliopsida</taxon>
        <taxon>Liliopsida</taxon>
        <taxon>Zingiberales</taxon>
        <taxon>Musaceae</taxon>
        <taxon>Musa</taxon>
    </lineage>
</organism>
<evidence type="ECO:0000256" key="2">
    <source>
        <dbReference type="ARBA" id="ARBA00022692"/>
    </source>
</evidence>
<proteinExistence type="predicted"/>